<accession>A0A8I6SR00</accession>
<dbReference type="RefSeq" id="XP_014262482.1">
    <property type="nucleotide sequence ID" value="XM_014406996.2"/>
</dbReference>
<dbReference type="GeneID" id="106674351"/>
<protein>
    <submittedName>
        <fullName evidence="1">Uncharacterized protein</fullName>
    </submittedName>
</protein>
<dbReference type="AlphaFoldDB" id="A0A8I6SR00"/>
<dbReference type="KEGG" id="clec:106674351"/>
<organism evidence="1 2">
    <name type="scientific">Cimex lectularius</name>
    <name type="common">Bed bug</name>
    <name type="synonym">Acanthia lectularia</name>
    <dbReference type="NCBI Taxonomy" id="79782"/>
    <lineage>
        <taxon>Eukaryota</taxon>
        <taxon>Metazoa</taxon>
        <taxon>Ecdysozoa</taxon>
        <taxon>Arthropoda</taxon>
        <taxon>Hexapoda</taxon>
        <taxon>Insecta</taxon>
        <taxon>Pterygota</taxon>
        <taxon>Neoptera</taxon>
        <taxon>Paraneoptera</taxon>
        <taxon>Hemiptera</taxon>
        <taxon>Heteroptera</taxon>
        <taxon>Panheteroptera</taxon>
        <taxon>Cimicomorpha</taxon>
        <taxon>Cimicidae</taxon>
        <taxon>Cimex</taxon>
    </lineage>
</organism>
<dbReference type="EnsemblMetazoa" id="XM_014406996.2">
    <property type="protein sequence ID" value="XP_014262482.1"/>
    <property type="gene ID" value="LOC106674351"/>
</dbReference>
<evidence type="ECO:0000313" key="2">
    <source>
        <dbReference type="Proteomes" id="UP000494040"/>
    </source>
</evidence>
<proteinExistence type="predicted"/>
<reference evidence="1" key="1">
    <citation type="submission" date="2022-01" db="UniProtKB">
        <authorList>
            <consortium name="EnsemblMetazoa"/>
        </authorList>
    </citation>
    <scope>IDENTIFICATION</scope>
</reference>
<dbReference type="Proteomes" id="UP000494040">
    <property type="component" value="Unassembled WGS sequence"/>
</dbReference>
<evidence type="ECO:0000313" key="1">
    <source>
        <dbReference type="EnsemblMetazoa" id="XP_014262482.1"/>
    </source>
</evidence>
<dbReference type="OrthoDB" id="10595016at2759"/>
<sequence>MGDVAVCPCGANLCLGAVIEQQEMSPTPQQLKSPCLLAPPSVSETRDCQENEGNNTRALDLIYQIEQLLEQAAFCPCGTLCNGAFEVPKKNDDELISPVKLQHPNREIYIERQRVPCPHCQKRFPVEKLEYHKKICFKYHQKRKAVVPYNATKHRLRDLSKSNRKRAKKAERPPKLTEIEWKEEHEEWKTLMSSDLATKKEAMFKDYQWKRTKMRQCKSSEYLREKGIISCPI</sequence>
<keyword evidence="2" id="KW-1185">Reference proteome</keyword>
<name>A0A8I6SR00_CIMLE</name>